<evidence type="ECO:0000256" key="6">
    <source>
        <dbReference type="PIRSR" id="PIRSR000097-3"/>
    </source>
</evidence>
<accession>A0A8H5ZNX2</accession>
<evidence type="ECO:0000256" key="5">
    <source>
        <dbReference type="PIRSR" id="PIRSR000097-2"/>
    </source>
</evidence>
<feature type="site" description="Lowers pKa of active site Tyr" evidence="6">
    <location>
        <position position="66"/>
    </location>
</feature>
<dbReference type="EMBL" id="WNKQ01000001">
    <property type="protein sequence ID" value="KAF5854168.1"/>
    <property type="molecule type" value="Genomic_DNA"/>
</dbReference>
<sequence>MLLDFSRTTLGTANVNGTRCIEYIQRGLTAGYRSIDTAQAYRNEEAVGQAIREHSVPRKQIHVMTKVSTGFKQNPGSLNEVKDAVEGSLTRLKIGYVDAMLIHHPGDDTVDPEAAYRRRVTWQGLETLVELGKVRNIGVSNFNIAHLRELKQYARILPVVNQIERELVNHCQKEKIPLQAYLAISRNSQESDEGLKALAKKYNVSAAAILICYSVRKGFLPIVKAEDPQHLVSNLKAEKLCIEDEDLAVIDSWDMGKSGSIKIK</sequence>
<feature type="binding site" evidence="5">
    <location>
        <position position="103"/>
    </location>
    <ligand>
        <name>substrate</name>
    </ligand>
</feature>
<dbReference type="PANTHER" id="PTHR43827:SF3">
    <property type="entry name" value="NADP-DEPENDENT OXIDOREDUCTASE DOMAIN-CONTAINING PROTEIN"/>
    <property type="match status" value="1"/>
</dbReference>
<evidence type="ECO:0000256" key="4">
    <source>
        <dbReference type="PIRSR" id="PIRSR000097-1"/>
    </source>
</evidence>
<dbReference type="PROSITE" id="PS00798">
    <property type="entry name" value="ALDOKETO_REDUCTASE_1"/>
    <property type="match status" value="1"/>
</dbReference>
<dbReference type="Pfam" id="PF00248">
    <property type="entry name" value="Aldo_ket_red"/>
    <property type="match status" value="1"/>
</dbReference>
<feature type="domain" description="NADP-dependent oxidoreductase" evidence="7">
    <location>
        <begin position="14"/>
        <end position="176"/>
    </location>
</feature>
<evidence type="ECO:0000313" key="8">
    <source>
        <dbReference type="EMBL" id="KAF5854168.1"/>
    </source>
</evidence>
<dbReference type="InterPro" id="IPR020471">
    <property type="entry name" value="AKR"/>
</dbReference>
<evidence type="ECO:0000256" key="2">
    <source>
        <dbReference type="ARBA" id="ARBA00022857"/>
    </source>
</evidence>
<gene>
    <name evidence="8" type="ORF">GGP41_006986</name>
</gene>
<keyword evidence="2" id="KW-0521">NADP</keyword>
<evidence type="ECO:0000259" key="7">
    <source>
        <dbReference type="Pfam" id="PF00248"/>
    </source>
</evidence>
<organism evidence="8 9">
    <name type="scientific">Cochliobolus sativus</name>
    <name type="common">Common root rot and spot blotch fungus</name>
    <name type="synonym">Bipolaris sorokiniana</name>
    <dbReference type="NCBI Taxonomy" id="45130"/>
    <lineage>
        <taxon>Eukaryota</taxon>
        <taxon>Fungi</taxon>
        <taxon>Dikarya</taxon>
        <taxon>Ascomycota</taxon>
        <taxon>Pezizomycotina</taxon>
        <taxon>Dothideomycetes</taxon>
        <taxon>Pleosporomycetidae</taxon>
        <taxon>Pleosporales</taxon>
        <taxon>Pleosporineae</taxon>
        <taxon>Pleosporaceae</taxon>
        <taxon>Bipolaris</taxon>
    </lineage>
</organism>
<evidence type="ECO:0000256" key="1">
    <source>
        <dbReference type="ARBA" id="ARBA00007905"/>
    </source>
</evidence>
<reference evidence="8" key="1">
    <citation type="submission" date="2019-11" db="EMBL/GenBank/DDBJ databases">
        <title>Bipolaris sorokiniana Genome sequencing.</title>
        <authorList>
            <person name="Wang H."/>
        </authorList>
    </citation>
    <scope>NUCLEOTIDE SEQUENCE</scope>
</reference>
<dbReference type="SUPFAM" id="SSF51430">
    <property type="entry name" value="NAD(P)-linked oxidoreductase"/>
    <property type="match status" value="1"/>
</dbReference>
<dbReference type="InterPro" id="IPR036812">
    <property type="entry name" value="NAD(P)_OxRdtase_dom_sf"/>
</dbReference>
<dbReference type="InterPro" id="IPR023210">
    <property type="entry name" value="NADP_OxRdtase_dom"/>
</dbReference>
<dbReference type="Proteomes" id="UP000624244">
    <property type="component" value="Unassembled WGS sequence"/>
</dbReference>
<evidence type="ECO:0000256" key="3">
    <source>
        <dbReference type="ARBA" id="ARBA00023002"/>
    </source>
</evidence>
<protein>
    <recommendedName>
        <fullName evidence="7">NADP-dependent oxidoreductase domain-containing protein</fullName>
    </recommendedName>
</protein>
<dbReference type="PIRSF" id="PIRSF000097">
    <property type="entry name" value="AKR"/>
    <property type="match status" value="1"/>
</dbReference>
<dbReference type="CDD" id="cd19071">
    <property type="entry name" value="AKR_AKR1-5-like"/>
    <property type="match status" value="1"/>
</dbReference>
<keyword evidence="3" id="KW-0560">Oxidoreductase</keyword>
<dbReference type="GO" id="GO:0016616">
    <property type="term" value="F:oxidoreductase activity, acting on the CH-OH group of donors, NAD or NADP as acceptor"/>
    <property type="evidence" value="ECO:0007669"/>
    <property type="project" value="UniProtKB-ARBA"/>
</dbReference>
<dbReference type="InterPro" id="IPR018170">
    <property type="entry name" value="Aldo/ket_reductase_CS"/>
</dbReference>
<dbReference type="PRINTS" id="PR00069">
    <property type="entry name" value="ALDKETRDTASE"/>
</dbReference>
<dbReference type="PROSITE" id="PS00062">
    <property type="entry name" value="ALDOKETO_REDUCTASE_2"/>
    <property type="match status" value="1"/>
</dbReference>
<dbReference type="AlphaFoldDB" id="A0A8H5ZNX2"/>
<dbReference type="Gene3D" id="3.20.20.100">
    <property type="entry name" value="NADP-dependent oxidoreductase domain"/>
    <property type="match status" value="1"/>
</dbReference>
<proteinExistence type="inferred from homology"/>
<comment type="caution">
    <text evidence="8">The sequence shown here is derived from an EMBL/GenBank/DDBJ whole genome shotgun (WGS) entry which is preliminary data.</text>
</comment>
<name>A0A8H5ZNX2_COCSA</name>
<comment type="similarity">
    <text evidence="1">Belongs to the aldo/keto reductase family.</text>
</comment>
<dbReference type="PANTHER" id="PTHR43827">
    <property type="entry name" value="2,5-DIKETO-D-GLUCONIC ACID REDUCTASE"/>
    <property type="match status" value="1"/>
</dbReference>
<feature type="active site" description="Proton donor" evidence="4">
    <location>
        <position position="41"/>
    </location>
</feature>
<evidence type="ECO:0000313" key="9">
    <source>
        <dbReference type="Proteomes" id="UP000624244"/>
    </source>
</evidence>